<organism evidence="7 8">
    <name type="scientific">Hymenobacter psychrophilus</name>
    <dbReference type="NCBI Taxonomy" id="651662"/>
    <lineage>
        <taxon>Bacteria</taxon>
        <taxon>Pseudomonadati</taxon>
        <taxon>Bacteroidota</taxon>
        <taxon>Cytophagia</taxon>
        <taxon>Cytophagales</taxon>
        <taxon>Hymenobacteraceae</taxon>
        <taxon>Hymenobacter</taxon>
    </lineage>
</organism>
<evidence type="ECO:0000256" key="3">
    <source>
        <dbReference type="ARBA" id="ARBA00023125"/>
    </source>
</evidence>
<dbReference type="Proteomes" id="UP000199249">
    <property type="component" value="Unassembled WGS sequence"/>
</dbReference>
<evidence type="ECO:0000313" key="7">
    <source>
        <dbReference type="EMBL" id="SDY30816.1"/>
    </source>
</evidence>
<feature type="domain" description="HTH merR-type" evidence="5">
    <location>
        <begin position="3"/>
        <end position="72"/>
    </location>
</feature>
<dbReference type="SUPFAM" id="SSF52242">
    <property type="entry name" value="Cobalamin (vitamin B12)-binding domain"/>
    <property type="match status" value="1"/>
</dbReference>
<name>A0A1H3ISU3_9BACT</name>
<dbReference type="GO" id="GO:0046872">
    <property type="term" value="F:metal ion binding"/>
    <property type="evidence" value="ECO:0007669"/>
    <property type="project" value="InterPro"/>
</dbReference>
<dbReference type="InterPro" id="IPR036724">
    <property type="entry name" value="Cobalamin-bd_sf"/>
</dbReference>
<sequence length="303" mass="33765">MGHFSISDLEQLSGVKAHTIRVWEQRYGILRPARTATNIRTYCEDDLRRLLNVASLCDRGYRISKVAGLSEQELSAAVLTGNDAAHNYCQRVNGLLAAMLAMDECQLVSLINQAIQQLGFEDTILRVAYPFLQRIGVMWQAGTVNPAQEHLITNLLRQKMLAATDGLPPVAPSSAQRWVLFLPEREMHELALLFMNYVLRARGHHVLYLGQNLPSAELEAVCASYQPHALLTVLTAVPERDEVGRFVEQLRQYCPGTHLYLYGPLAQLDFPLPSETTRLTLITDFIALADGAAAEPELNSSIQ</sequence>
<evidence type="ECO:0000259" key="5">
    <source>
        <dbReference type="PROSITE" id="PS50937"/>
    </source>
</evidence>
<feature type="domain" description="B12-binding" evidence="6">
    <location>
        <begin position="175"/>
        <end position="303"/>
    </location>
</feature>
<keyword evidence="1" id="KW-0678">Repressor</keyword>
<dbReference type="STRING" id="651662.SAMN04488069_107144"/>
<dbReference type="PANTHER" id="PTHR30204">
    <property type="entry name" value="REDOX-CYCLING DRUG-SENSING TRANSCRIPTIONAL ACTIVATOR SOXR"/>
    <property type="match status" value="1"/>
</dbReference>
<dbReference type="InterPro" id="IPR003759">
    <property type="entry name" value="Cbl-bd_cap"/>
</dbReference>
<dbReference type="InterPro" id="IPR006158">
    <property type="entry name" value="Cobalamin-bd"/>
</dbReference>
<evidence type="ECO:0000256" key="1">
    <source>
        <dbReference type="ARBA" id="ARBA00022491"/>
    </source>
</evidence>
<dbReference type="EMBL" id="FNOV01000007">
    <property type="protein sequence ID" value="SDY30816.1"/>
    <property type="molecule type" value="Genomic_DNA"/>
</dbReference>
<dbReference type="InterPro" id="IPR009061">
    <property type="entry name" value="DNA-bd_dom_put_sf"/>
</dbReference>
<dbReference type="Pfam" id="PF02607">
    <property type="entry name" value="B12-binding_2"/>
    <property type="match status" value="1"/>
</dbReference>
<evidence type="ECO:0000313" key="8">
    <source>
        <dbReference type="Proteomes" id="UP000199249"/>
    </source>
</evidence>
<dbReference type="AlphaFoldDB" id="A0A1H3ISU3"/>
<evidence type="ECO:0000259" key="6">
    <source>
        <dbReference type="PROSITE" id="PS51332"/>
    </source>
</evidence>
<keyword evidence="8" id="KW-1185">Reference proteome</keyword>
<dbReference type="RefSeq" id="WP_092740353.1">
    <property type="nucleotide sequence ID" value="NZ_FNOV01000007.1"/>
</dbReference>
<dbReference type="GO" id="GO:0003677">
    <property type="term" value="F:DNA binding"/>
    <property type="evidence" value="ECO:0007669"/>
    <property type="project" value="UniProtKB-KW"/>
</dbReference>
<dbReference type="Gene3D" id="1.10.1240.10">
    <property type="entry name" value="Methionine synthase domain"/>
    <property type="match status" value="1"/>
</dbReference>
<dbReference type="PANTHER" id="PTHR30204:SF69">
    <property type="entry name" value="MERR-FAMILY TRANSCRIPTIONAL REGULATOR"/>
    <property type="match status" value="1"/>
</dbReference>
<dbReference type="SUPFAM" id="SSF46955">
    <property type="entry name" value="Putative DNA-binding domain"/>
    <property type="match status" value="1"/>
</dbReference>
<keyword evidence="2" id="KW-0805">Transcription regulation</keyword>
<protein>
    <submittedName>
        <fullName evidence="7">B12 binding domain-containing protein</fullName>
    </submittedName>
</protein>
<keyword evidence="3" id="KW-0238">DNA-binding</keyword>
<dbReference type="PROSITE" id="PS51332">
    <property type="entry name" value="B12_BINDING"/>
    <property type="match status" value="1"/>
</dbReference>
<dbReference type="Gene3D" id="1.10.1660.10">
    <property type="match status" value="1"/>
</dbReference>
<dbReference type="InterPro" id="IPR000551">
    <property type="entry name" value="MerR-type_HTH_dom"/>
</dbReference>
<dbReference type="GO" id="GO:0031419">
    <property type="term" value="F:cobalamin binding"/>
    <property type="evidence" value="ECO:0007669"/>
    <property type="project" value="InterPro"/>
</dbReference>
<keyword evidence="4" id="KW-0804">Transcription</keyword>
<accession>A0A1H3ISU3</accession>
<dbReference type="CDD" id="cd01104">
    <property type="entry name" value="HTH_MlrA-CarA"/>
    <property type="match status" value="1"/>
</dbReference>
<reference evidence="8" key="1">
    <citation type="submission" date="2016-10" db="EMBL/GenBank/DDBJ databases">
        <authorList>
            <person name="Varghese N."/>
            <person name="Submissions S."/>
        </authorList>
    </citation>
    <scope>NUCLEOTIDE SEQUENCE [LARGE SCALE GENOMIC DNA]</scope>
    <source>
        <strain evidence="8">CGMCC 1.8975</strain>
    </source>
</reference>
<dbReference type="Pfam" id="PF13411">
    <property type="entry name" value="MerR_1"/>
    <property type="match status" value="1"/>
</dbReference>
<dbReference type="PROSITE" id="PS50937">
    <property type="entry name" value="HTH_MERR_2"/>
    <property type="match status" value="1"/>
</dbReference>
<evidence type="ECO:0000256" key="2">
    <source>
        <dbReference type="ARBA" id="ARBA00023015"/>
    </source>
</evidence>
<evidence type="ECO:0000256" key="4">
    <source>
        <dbReference type="ARBA" id="ARBA00023163"/>
    </source>
</evidence>
<dbReference type="Gene3D" id="3.40.50.280">
    <property type="entry name" value="Cobalamin-binding domain"/>
    <property type="match status" value="1"/>
</dbReference>
<dbReference type="InterPro" id="IPR036594">
    <property type="entry name" value="Meth_synthase_dom"/>
</dbReference>
<dbReference type="OrthoDB" id="9800334at2"/>
<dbReference type="InterPro" id="IPR047057">
    <property type="entry name" value="MerR_fam"/>
</dbReference>
<gene>
    <name evidence="7" type="ORF">SAMN04488069_107144</name>
</gene>
<proteinExistence type="predicted"/>
<dbReference type="GO" id="GO:0003700">
    <property type="term" value="F:DNA-binding transcription factor activity"/>
    <property type="evidence" value="ECO:0007669"/>
    <property type="project" value="InterPro"/>
</dbReference>
<dbReference type="SMART" id="SM00422">
    <property type="entry name" value="HTH_MERR"/>
    <property type="match status" value="1"/>
</dbReference>